<organism evidence="5 6">
    <name type="scientific">Sphingomonas swuensis</name>
    <dbReference type="NCBI Taxonomy" id="977800"/>
    <lineage>
        <taxon>Bacteria</taxon>
        <taxon>Pseudomonadati</taxon>
        <taxon>Pseudomonadota</taxon>
        <taxon>Alphaproteobacteria</taxon>
        <taxon>Sphingomonadales</taxon>
        <taxon>Sphingomonadaceae</taxon>
        <taxon>Sphingomonas</taxon>
    </lineage>
</organism>
<dbReference type="InterPro" id="IPR043130">
    <property type="entry name" value="CDP-OH_PTrfase_TM_dom"/>
</dbReference>
<dbReference type="PROSITE" id="PS00379">
    <property type="entry name" value="CDP_ALCOHOL_P_TRANSF"/>
    <property type="match status" value="1"/>
</dbReference>
<keyword evidence="6" id="KW-1185">Reference proteome</keyword>
<evidence type="ECO:0000313" key="6">
    <source>
        <dbReference type="Proteomes" id="UP001500235"/>
    </source>
</evidence>
<comment type="similarity">
    <text evidence="4">Belongs to the CDP-alcohol phosphatidyltransferase class-I family.</text>
</comment>
<comment type="subcellular location">
    <subcellularLocation>
        <location evidence="1">Membrane</location>
    </subcellularLocation>
</comment>
<keyword evidence="2 4" id="KW-0808">Transferase</keyword>
<name>A0ABP7SD28_9SPHN</name>
<proteinExistence type="inferred from homology"/>
<dbReference type="InterPro" id="IPR048254">
    <property type="entry name" value="CDP_ALCOHOL_P_TRANSF_CS"/>
</dbReference>
<evidence type="ECO:0000256" key="2">
    <source>
        <dbReference type="ARBA" id="ARBA00022679"/>
    </source>
</evidence>
<dbReference type="InterPro" id="IPR014472">
    <property type="entry name" value="CHOPT"/>
</dbReference>
<dbReference type="RefSeq" id="WP_344705720.1">
    <property type="nucleotide sequence ID" value="NZ_BAABBQ010000001.1"/>
</dbReference>
<evidence type="ECO:0000256" key="1">
    <source>
        <dbReference type="ARBA" id="ARBA00004370"/>
    </source>
</evidence>
<dbReference type="EMBL" id="BAABBQ010000001">
    <property type="protein sequence ID" value="GAA4010009.1"/>
    <property type="molecule type" value="Genomic_DNA"/>
</dbReference>
<evidence type="ECO:0000256" key="4">
    <source>
        <dbReference type="RuleBase" id="RU003750"/>
    </source>
</evidence>
<dbReference type="Proteomes" id="UP001500235">
    <property type="component" value="Unassembled WGS sequence"/>
</dbReference>
<comment type="caution">
    <text evidence="5">The sequence shown here is derived from an EMBL/GenBank/DDBJ whole genome shotgun (WGS) entry which is preliminary data.</text>
</comment>
<protein>
    <submittedName>
        <fullName evidence="5">CDP-alcohol phosphatidyltransferase family protein</fullName>
    </submittedName>
</protein>
<accession>A0ABP7SD28</accession>
<evidence type="ECO:0000256" key="3">
    <source>
        <dbReference type="ARBA" id="ARBA00023136"/>
    </source>
</evidence>
<dbReference type="Pfam" id="PF01066">
    <property type="entry name" value="CDP-OH_P_transf"/>
    <property type="match status" value="1"/>
</dbReference>
<dbReference type="InterPro" id="IPR000462">
    <property type="entry name" value="CDP-OH_P_trans"/>
</dbReference>
<dbReference type="PANTHER" id="PTHR10414:SF37">
    <property type="entry name" value="BB IN A BOXCAR, ISOFORM C"/>
    <property type="match status" value="1"/>
</dbReference>
<evidence type="ECO:0000313" key="5">
    <source>
        <dbReference type="EMBL" id="GAA4010009.1"/>
    </source>
</evidence>
<reference evidence="6" key="1">
    <citation type="journal article" date="2019" name="Int. J. Syst. Evol. Microbiol.">
        <title>The Global Catalogue of Microorganisms (GCM) 10K type strain sequencing project: providing services to taxonomists for standard genome sequencing and annotation.</title>
        <authorList>
            <consortium name="The Broad Institute Genomics Platform"/>
            <consortium name="The Broad Institute Genome Sequencing Center for Infectious Disease"/>
            <person name="Wu L."/>
            <person name="Ma J."/>
        </authorList>
    </citation>
    <scope>NUCLEOTIDE SEQUENCE [LARGE SCALE GENOMIC DNA]</scope>
    <source>
        <strain evidence="6">JCM 17563</strain>
    </source>
</reference>
<dbReference type="Gene3D" id="1.20.120.1760">
    <property type="match status" value="1"/>
</dbReference>
<sequence length="366" mass="40902">MSETPAQPVQFIAEGDPEVRLFGRTARARAEQVAAKAGLAVGEVEDPSRSRILADMGFAWDPAWLAELKQRPGAALMLDGKPVLVHVPAGTGPDADLSGFEQLDARTASLSYFELRKRERPFVLPLDPANPLPVERALYDAAYKGVTDVLTLYLWRRPAFWLTRWAAQAGMSPNQVTLIGFVFCLVAFWQFWQGHYWSGVATGFVFMVLDTVDGKLARCTGQSSKWGDVFDHGIDLIHPPFWWWAWLHGLGAAGHQLEEVYKVGLLAVIVGTYVAGRVIEGWFKYRFKMHIHVWKPIDSRFRLVTARRNPNMVILVACLIFARPDLGIELVALWSVLSLIFHAVRLAQAENVRLRGGAIVSWLDAA</sequence>
<gene>
    <name evidence="5" type="ORF">GCM10022280_03950</name>
</gene>
<dbReference type="PANTHER" id="PTHR10414">
    <property type="entry name" value="ETHANOLAMINEPHOSPHOTRANSFERASE"/>
    <property type="match status" value="1"/>
</dbReference>
<keyword evidence="3" id="KW-0472">Membrane</keyword>